<dbReference type="RefSeq" id="WP_308865853.1">
    <property type="nucleotide sequence ID" value="NZ_JAVFWO010000001.1"/>
</dbReference>
<organism evidence="1 2">
    <name type="scientific">Microbacterium psychrotolerans</name>
    <dbReference type="NCBI Taxonomy" id="3068321"/>
    <lineage>
        <taxon>Bacteria</taxon>
        <taxon>Bacillati</taxon>
        <taxon>Actinomycetota</taxon>
        <taxon>Actinomycetes</taxon>
        <taxon>Micrococcales</taxon>
        <taxon>Microbacteriaceae</taxon>
        <taxon>Microbacterium</taxon>
    </lineage>
</organism>
<proteinExistence type="predicted"/>
<reference evidence="1 2" key="1">
    <citation type="submission" date="2023-08" db="EMBL/GenBank/DDBJ databases">
        <title>Microbacterium psychrotolerans sp. nov., a psychrotolerant bacterium isolated from soil in Heilongjiang Province, China.</title>
        <authorList>
            <person name="An P."/>
            <person name="Zhao D."/>
            <person name="Xiang H."/>
        </authorList>
    </citation>
    <scope>NUCLEOTIDE SEQUENCE [LARGE SCALE GENOMIC DNA]</scope>
    <source>
        <strain evidence="1 2">QXD-8</strain>
    </source>
</reference>
<gene>
    <name evidence="1" type="ORF">Q9R08_00565</name>
</gene>
<evidence type="ECO:0000313" key="1">
    <source>
        <dbReference type="EMBL" id="MDQ7876457.1"/>
    </source>
</evidence>
<sequence length="52" mass="5801">MTGIEPGLVAVRRLRKQAIVEPREGDDAAQQRLAIRSARDEVGHTRGYDDIL</sequence>
<accession>A0ABU0YVX4</accession>
<protein>
    <submittedName>
        <fullName evidence="1">Uncharacterized protein</fullName>
    </submittedName>
</protein>
<dbReference type="Proteomes" id="UP001235133">
    <property type="component" value="Unassembled WGS sequence"/>
</dbReference>
<comment type="caution">
    <text evidence="1">The sequence shown here is derived from an EMBL/GenBank/DDBJ whole genome shotgun (WGS) entry which is preliminary data.</text>
</comment>
<evidence type="ECO:0000313" key="2">
    <source>
        <dbReference type="Proteomes" id="UP001235133"/>
    </source>
</evidence>
<name>A0ABU0YVX4_9MICO</name>
<keyword evidence="2" id="KW-1185">Reference proteome</keyword>
<dbReference type="EMBL" id="JAVFWO010000001">
    <property type="protein sequence ID" value="MDQ7876457.1"/>
    <property type="molecule type" value="Genomic_DNA"/>
</dbReference>